<protein>
    <submittedName>
        <fullName evidence="4">Uncharacterized protein</fullName>
    </submittedName>
</protein>
<feature type="region of interest" description="Disordered" evidence="3">
    <location>
        <begin position="1"/>
        <end position="21"/>
    </location>
</feature>
<dbReference type="GO" id="GO:0015074">
    <property type="term" value="P:DNA integration"/>
    <property type="evidence" value="ECO:0007669"/>
    <property type="project" value="InterPro"/>
</dbReference>
<evidence type="ECO:0000313" key="5">
    <source>
        <dbReference type="Proteomes" id="UP001218188"/>
    </source>
</evidence>
<organism evidence="4 5">
    <name type="scientific">Mycena alexandri</name>
    <dbReference type="NCBI Taxonomy" id="1745969"/>
    <lineage>
        <taxon>Eukaryota</taxon>
        <taxon>Fungi</taxon>
        <taxon>Dikarya</taxon>
        <taxon>Basidiomycota</taxon>
        <taxon>Agaricomycotina</taxon>
        <taxon>Agaricomycetes</taxon>
        <taxon>Agaricomycetidae</taxon>
        <taxon>Agaricales</taxon>
        <taxon>Marasmiineae</taxon>
        <taxon>Mycenaceae</taxon>
        <taxon>Mycena</taxon>
    </lineage>
</organism>
<dbReference type="GO" id="GO:0006310">
    <property type="term" value="P:DNA recombination"/>
    <property type="evidence" value="ECO:0007669"/>
    <property type="project" value="UniProtKB-KW"/>
</dbReference>
<evidence type="ECO:0000256" key="1">
    <source>
        <dbReference type="ARBA" id="ARBA00023125"/>
    </source>
</evidence>
<dbReference type="EMBL" id="JARJCM010000011">
    <property type="protein sequence ID" value="KAJ7042895.1"/>
    <property type="molecule type" value="Genomic_DNA"/>
</dbReference>
<dbReference type="PANTHER" id="PTHR34605">
    <property type="entry name" value="PHAGE_INTEGRASE DOMAIN-CONTAINING PROTEIN"/>
    <property type="match status" value="1"/>
</dbReference>
<dbReference type="InterPro" id="IPR011010">
    <property type="entry name" value="DNA_brk_join_enz"/>
</dbReference>
<evidence type="ECO:0000256" key="3">
    <source>
        <dbReference type="SAM" id="MobiDB-lite"/>
    </source>
</evidence>
<reference evidence="4" key="1">
    <citation type="submission" date="2023-03" db="EMBL/GenBank/DDBJ databases">
        <title>Massive genome expansion in bonnet fungi (Mycena s.s.) driven by repeated elements and novel gene families across ecological guilds.</title>
        <authorList>
            <consortium name="Lawrence Berkeley National Laboratory"/>
            <person name="Harder C.B."/>
            <person name="Miyauchi S."/>
            <person name="Viragh M."/>
            <person name="Kuo A."/>
            <person name="Thoen E."/>
            <person name="Andreopoulos B."/>
            <person name="Lu D."/>
            <person name="Skrede I."/>
            <person name="Drula E."/>
            <person name="Henrissat B."/>
            <person name="Morin E."/>
            <person name="Kohler A."/>
            <person name="Barry K."/>
            <person name="LaButti K."/>
            <person name="Morin E."/>
            <person name="Salamov A."/>
            <person name="Lipzen A."/>
            <person name="Mereny Z."/>
            <person name="Hegedus B."/>
            <person name="Baldrian P."/>
            <person name="Stursova M."/>
            <person name="Weitz H."/>
            <person name="Taylor A."/>
            <person name="Grigoriev I.V."/>
            <person name="Nagy L.G."/>
            <person name="Martin F."/>
            <person name="Kauserud H."/>
        </authorList>
    </citation>
    <scope>NUCLEOTIDE SEQUENCE</scope>
    <source>
        <strain evidence="4">CBHHK200</strain>
    </source>
</reference>
<dbReference type="InterPro" id="IPR010998">
    <property type="entry name" value="Integrase_recombinase_N"/>
</dbReference>
<evidence type="ECO:0000313" key="4">
    <source>
        <dbReference type="EMBL" id="KAJ7042895.1"/>
    </source>
</evidence>
<dbReference type="InterPro" id="IPR013762">
    <property type="entry name" value="Integrase-like_cat_sf"/>
</dbReference>
<proteinExistence type="predicted"/>
<dbReference type="Gene3D" id="1.10.150.130">
    <property type="match status" value="1"/>
</dbReference>
<dbReference type="PANTHER" id="PTHR34605:SF3">
    <property type="entry name" value="P CELL-TYPE AGGLUTINATION PROTEIN MAP4-LIKE-RELATED"/>
    <property type="match status" value="1"/>
</dbReference>
<name>A0AAD6TD60_9AGAR</name>
<gene>
    <name evidence="4" type="ORF">C8F04DRAFT_945278</name>
</gene>
<keyword evidence="2" id="KW-0233">DNA recombination</keyword>
<accession>A0AAD6TD60</accession>
<dbReference type="InterPro" id="IPR052925">
    <property type="entry name" value="Phage_Integrase-like_Recomb"/>
</dbReference>
<dbReference type="Gene3D" id="1.10.443.10">
    <property type="entry name" value="Intergrase catalytic core"/>
    <property type="match status" value="1"/>
</dbReference>
<dbReference type="AlphaFoldDB" id="A0AAD6TD60"/>
<keyword evidence="1" id="KW-0238">DNA-binding</keyword>
<dbReference type="SUPFAM" id="SSF47823">
    <property type="entry name" value="lambda integrase-like, N-terminal domain"/>
    <property type="match status" value="1"/>
</dbReference>
<evidence type="ECO:0000256" key="2">
    <source>
        <dbReference type="ARBA" id="ARBA00023172"/>
    </source>
</evidence>
<dbReference type="SUPFAM" id="SSF56349">
    <property type="entry name" value="DNA breaking-rejoining enzymes"/>
    <property type="match status" value="1"/>
</dbReference>
<comment type="caution">
    <text evidence="4">The sequence shown here is derived from an EMBL/GenBank/DDBJ whole genome shotgun (WGS) entry which is preliminary data.</text>
</comment>
<dbReference type="Proteomes" id="UP001218188">
    <property type="component" value="Unassembled WGS sequence"/>
</dbReference>
<keyword evidence="5" id="KW-1185">Reference proteome</keyword>
<sequence>MTEPKLKAHRSRTTRPKPYPSHLALRPSPLRPVCFAIERLYKWRPVTTRVDRRSSAPVSEADLINITNILSYSWADGTLETYGSGLLVFHCFCDSRNIAEIDRAPASADLLAAFLAAAAGNYAGKTLENYLSGVRAWHTIHGVHWAPVKAECDALIRAAVAIQPKSAAKKKRCPYTVDIITSLLAQLDPNVPLDALVASCLTTGFYSATRLGELTVKTLDGFAPAIHVKPSDVRQETDPRGLEMTVLGLPWTKSKPSGEDIFYATQNNASDPRRCFDNHLRVNAPPANSHLFSYLHKGAHHPLTKSAFIIRIHKAFKAAKLDPLQGHGIRIGATLFYLLRGTPFDAVKTIGRWASDAFLLYLRKHAQIMAPYMQDNPQLHTEFIRISMPPVRCESSAYKSWGILRWMRRRLLLTGYPSQNPPSH</sequence>
<dbReference type="GO" id="GO:0003677">
    <property type="term" value="F:DNA binding"/>
    <property type="evidence" value="ECO:0007669"/>
    <property type="project" value="UniProtKB-KW"/>
</dbReference>